<dbReference type="Proteomes" id="UP000510888">
    <property type="component" value="Chromosome 2"/>
</dbReference>
<sequence length="250" mass="27570">MNDSVLTLREQRAATDLRALRIATYNIHGTVGTDGQASPERIAGVIRELDADIVALQEVPLGGSFAPNALPVLREMTGMDAIAGPTLDTPERRYGNAILSRLPICATRSLDLSFGTREARGALDVDVETDGTGSPLRVVATHLGLSSRERRAQIRALIAAFDTPRMPVLLMGDLNEWFVWGHALRMLVTHFRAAPAPRTFPSRLPVFALDRIWMHPADRLIDVTVHRSTRARVASDHLPLVARIAREHHY</sequence>
<name>A0A7I8BR53_9BURK</name>
<dbReference type="RefSeq" id="WP_180724276.1">
    <property type="nucleotide sequence ID" value="NZ_AP023175.1"/>
</dbReference>
<gene>
    <name evidence="2" type="ORF">PPGU16_37280</name>
</gene>
<evidence type="ECO:0000259" key="1">
    <source>
        <dbReference type="Pfam" id="PF03372"/>
    </source>
</evidence>
<dbReference type="InterPro" id="IPR051916">
    <property type="entry name" value="GPI-anchor_lipid_remodeler"/>
</dbReference>
<dbReference type="AlphaFoldDB" id="A0A7I8BR53"/>
<keyword evidence="3" id="KW-1185">Reference proteome</keyword>
<dbReference type="Pfam" id="PF03372">
    <property type="entry name" value="Exo_endo_phos"/>
    <property type="match status" value="1"/>
</dbReference>
<evidence type="ECO:0000313" key="2">
    <source>
        <dbReference type="EMBL" id="BCF90661.1"/>
    </source>
</evidence>
<proteinExistence type="predicted"/>
<dbReference type="GO" id="GO:0016020">
    <property type="term" value="C:membrane"/>
    <property type="evidence" value="ECO:0007669"/>
    <property type="project" value="GOC"/>
</dbReference>
<dbReference type="GO" id="GO:0003824">
    <property type="term" value="F:catalytic activity"/>
    <property type="evidence" value="ECO:0007669"/>
    <property type="project" value="InterPro"/>
</dbReference>
<reference evidence="2 3" key="1">
    <citation type="journal article" date="2020" name="Genes (Basel)">
        <title>Genomic Comparison of Insect Gut Symbionts from Divergent Burkholderia Subclades.</title>
        <authorList>
            <person name="Takeshita K."/>
            <person name="Kikuchi Y."/>
        </authorList>
    </citation>
    <scope>NUCLEOTIDE SEQUENCE [LARGE SCALE GENOMIC DNA]</scope>
    <source>
        <strain evidence="2 3">PGU16</strain>
    </source>
</reference>
<dbReference type="GO" id="GO:0006506">
    <property type="term" value="P:GPI anchor biosynthetic process"/>
    <property type="evidence" value="ECO:0007669"/>
    <property type="project" value="TreeGrafter"/>
</dbReference>
<dbReference type="PANTHER" id="PTHR14859:SF15">
    <property type="entry name" value="ENDONUCLEASE_EXONUCLEASE_PHOSPHATASE DOMAIN-CONTAINING PROTEIN"/>
    <property type="match status" value="1"/>
</dbReference>
<organism evidence="2 3">
    <name type="scientific">Paraburkholderia largidicola</name>
    <dbReference type="NCBI Taxonomy" id="3014751"/>
    <lineage>
        <taxon>Bacteria</taxon>
        <taxon>Pseudomonadati</taxon>
        <taxon>Pseudomonadota</taxon>
        <taxon>Betaproteobacteria</taxon>
        <taxon>Burkholderiales</taxon>
        <taxon>Burkholderiaceae</taxon>
        <taxon>Paraburkholderia</taxon>
    </lineage>
</organism>
<protein>
    <recommendedName>
        <fullName evidence="1">Endonuclease/exonuclease/phosphatase domain-containing protein</fullName>
    </recommendedName>
</protein>
<accession>A0A7I8BR53</accession>
<evidence type="ECO:0000313" key="3">
    <source>
        <dbReference type="Proteomes" id="UP000510888"/>
    </source>
</evidence>
<dbReference type="EMBL" id="AP023175">
    <property type="protein sequence ID" value="BCF90661.1"/>
    <property type="molecule type" value="Genomic_DNA"/>
</dbReference>
<dbReference type="InterPro" id="IPR036691">
    <property type="entry name" value="Endo/exonu/phosph_ase_sf"/>
</dbReference>
<dbReference type="KEGG" id="plad:PPGU16_37280"/>
<dbReference type="SUPFAM" id="SSF56219">
    <property type="entry name" value="DNase I-like"/>
    <property type="match status" value="1"/>
</dbReference>
<dbReference type="Gene3D" id="3.60.10.10">
    <property type="entry name" value="Endonuclease/exonuclease/phosphatase"/>
    <property type="match status" value="1"/>
</dbReference>
<feature type="domain" description="Endonuclease/exonuclease/phosphatase" evidence="1">
    <location>
        <begin position="23"/>
        <end position="237"/>
    </location>
</feature>
<dbReference type="InterPro" id="IPR005135">
    <property type="entry name" value="Endo/exonuclease/phosphatase"/>
</dbReference>
<dbReference type="PANTHER" id="PTHR14859">
    <property type="entry name" value="CALCOFLUOR WHITE HYPERSENSITIVE PROTEIN PRECURSOR"/>
    <property type="match status" value="1"/>
</dbReference>